<evidence type="ECO:0000313" key="4">
    <source>
        <dbReference type="Proteomes" id="UP001140293"/>
    </source>
</evidence>
<dbReference type="RefSeq" id="WP_264013943.1">
    <property type="nucleotide sequence ID" value="NZ_JACKSJ010000148.1"/>
</dbReference>
<keyword evidence="4" id="KW-1185">Reference proteome</keyword>
<reference evidence="3" key="2">
    <citation type="journal article" date="2022" name="BMC Genomics">
        <title>Comparative genome analysis of mycobacteria focusing on tRNA and non-coding RNA.</title>
        <authorList>
            <person name="Behra P.R.K."/>
            <person name="Pettersson B.M.F."/>
            <person name="Ramesh M."/>
            <person name="Das S."/>
            <person name="Dasgupta S."/>
            <person name="Kirsebom L.A."/>
        </authorList>
    </citation>
    <scope>NUCLEOTIDE SEQUENCE</scope>
    <source>
        <strain evidence="3">DSM 44615</strain>
    </source>
</reference>
<feature type="signal peptide" evidence="2">
    <location>
        <begin position="1"/>
        <end position="20"/>
    </location>
</feature>
<feature type="compositionally biased region" description="Pro residues" evidence="1">
    <location>
        <begin position="54"/>
        <end position="66"/>
    </location>
</feature>
<accession>A0A9X2YSA9</accession>
<reference evidence="3" key="1">
    <citation type="submission" date="2020-07" db="EMBL/GenBank/DDBJ databases">
        <authorList>
            <person name="Pettersson B.M.F."/>
            <person name="Behra P.R.K."/>
            <person name="Ramesh M."/>
            <person name="Das S."/>
            <person name="Dasgupta S."/>
            <person name="Kirsebom L.A."/>
        </authorList>
    </citation>
    <scope>NUCLEOTIDE SEQUENCE</scope>
    <source>
        <strain evidence="3">DSM 44615</strain>
    </source>
</reference>
<sequence>MTRRLGICLGTGITAIALLAGCSSESAPSPDPSTSQAPSGHGTFAECLSAHDVPAPPGPVAGPPPGVDAAKWKTAMDDCSTLAPGPAG</sequence>
<gene>
    <name evidence="3" type="ORF">H7I41_17760</name>
</gene>
<evidence type="ECO:0000256" key="1">
    <source>
        <dbReference type="SAM" id="MobiDB-lite"/>
    </source>
</evidence>
<dbReference type="AlphaFoldDB" id="A0A9X2YSA9"/>
<feature type="chain" id="PRO_5040817294" evidence="2">
    <location>
        <begin position="21"/>
        <end position="88"/>
    </location>
</feature>
<proteinExistence type="predicted"/>
<dbReference type="EMBL" id="JACKSJ010000148">
    <property type="protein sequence ID" value="MCV7171762.1"/>
    <property type="molecule type" value="Genomic_DNA"/>
</dbReference>
<dbReference type="PROSITE" id="PS51257">
    <property type="entry name" value="PROKAR_LIPOPROTEIN"/>
    <property type="match status" value="1"/>
</dbReference>
<evidence type="ECO:0000256" key="2">
    <source>
        <dbReference type="SAM" id="SignalP"/>
    </source>
</evidence>
<dbReference type="Proteomes" id="UP001140293">
    <property type="component" value="Unassembled WGS sequence"/>
</dbReference>
<organism evidence="3 4">
    <name type="scientific">[Mycobacterium] manitobense</name>
    <dbReference type="NCBI Taxonomy" id="190147"/>
    <lineage>
        <taxon>Bacteria</taxon>
        <taxon>Bacillati</taxon>
        <taxon>Actinomycetota</taxon>
        <taxon>Actinomycetes</taxon>
        <taxon>Mycobacteriales</taxon>
        <taxon>Mycobacteriaceae</taxon>
        <taxon>Mycolicibacterium</taxon>
    </lineage>
</organism>
<feature type="region of interest" description="Disordered" evidence="1">
    <location>
        <begin position="23"/>
        <end position="71"/>
    </location>
</feature>
<name>A0A9X2YSA9_9MYCO</name>
<evidence type="ECO:0000313" key="3">
    <source>
        <dbReference type="EMBL" id="MCV7171762.1"/>
    </source>
</evidence>
<comment type="caution">
    <text evidence="3">The sequence shown here is derived from an EMBL/GenBank/DDBJ whole genome shotgun (WGS) entry which is preliminary data.</text>
</comment>
<keyword evidence="2" id="KW-0732">Signal</keyword>
<feature type="compositionally biased region" description="Polar residues" evidence="1">
    <location>
        <begin position="23"/>
        <end position="38"/>
    </location>
</feature>
<protein>
    <submittedName>
        <fullName evidence="3">Uncharacterized protein</fullName>
    </submittedName>
</protein>